<accession>A0A136IM00</accession>
<sequence>MMPSVRPPTSNPQDVSPRTSTADSTAATGLSSSQTIQQQQSSSSKKKKHRAGRKHKSSRRKSVVGRPEGLSSQHGLVEDQAPSDNFYVQANNSNTSLDSEALLDHREQSYRRPRRASTMVASPYQTPGRARNTTNYFDDDNRTNERVPLLGSSVKVDSSSAGYGGATSAMQGSSRSRARRGSSRSSGLQGIGPKTPTEPWDVNYPPSVPGSPTLDATDPMGGFRDVMMHDDSDGHLSRRSSMPGVDSEETFKGSMERRHTISMGQQDDVCMPQETMSELGEFDMHADRDVLSARTRRRRRQKWPDLELLEDFSRLEKESRSESARRVKKIAEPQLIEGRLRPANGKRWFTSEEDAPYRFTYFNIDFEDTIHSQTISELPQADDLGFKELFLPDPPVLSDSSDDETDDEEWPTQGSTVGGRNGDTLSKVHTRTSSMAQQLADRRGDNTVSPQPPRAEASTGNSSNGHGSGGATPSRSKSPIVDTNTSETKLPSAKPDKQVRYGERPVWWLDVYAPTQRELELLSKVFGIHPLTTEDIWLQEEREKVELFRNYYFITYQSFDQDSKSDNFMEPLMMYIVVFREGVISFHWNPTPHPANVRRRIRFLKDYVRIDADWIGYGIIDDVTDVYIPLIQNIEDEVDDIDDAILKLHSTPEAMEKDKKAREDDEKGSAEAEPESHLLHRVGACRKKVMRLYRLLGTKADVIKGFAKRCNEKWQVAPRSDIGMYLGDIQDHIVTMTGNLSHYDVILARCHANYIAQINIRMGERQEATADGLNKLTVLGTIVLPMNIITGLWGMNVWVPGQGDEEYLGWFFLITAGLLVFGVMCYFAAKRLRLV</sequence>
<keyword evidence="3 7" id="KW-0812">Transmembrane</keyword>
<keyword evidence="5 7" id="KW-0472">Membrane</keyword>
<dbReference type="InterPro" id="IPR045863">
    <property type="entry name" value="CorA_TM1_TM2"/>
</dbReference>
<feature type="compositionally biased region" description="Polar residues" evidence="6">
    <location>
        <begin position="119"/>
        <end position="136"/>
    </location>
</feature>
<dbReference type="Gene3D" id="3.30.460.20">
    <property type="entry name" value="CorA soluble domain-like"/>
    <property type="match status" value="1"/>
</dbReference>
<dbReference type="InterPro" id="IPR044089">
    <property type="entry name" value="Alr1-like"/>
</dbReference>
<comment type="similarity">
    <text evidence="2">Belongs to the CorA metal ion transporter (MIT) (TC 1.A.35) family.</text>
</comment>
<evidence type="ECO:0000256" key="7">
    <source>
        <dbReference type="SAM" id="Phobius"/>
    </source>
</evidence>
<name>A0A136IM00_9PEZI</name>
<dbReference type="AlphaFoldDB" id="A0A136IM00"/>
<feature type="region of interest" description="Disordered" evidence="6">
    <location>
        <begin position="655"/>
        <end position="675"/>
    </location>
</feature>
<feature type="region of interest" description="Disordered" evidence="6">
    <location>
        <begin position="389"/>
        <end position="497"/>
    </location>
</feature>
<evidence type="ECO:0000256" key="2">
    <source>
        <dbReference type="ARBA" id="ARBA00009765"/>
    </source>
</evidence>
<evidence type="ECO:0008006" key="10">
    <source>
        <dbReference type="Google" id="ProtNLM"/>
    </source>
</evidence>
<feature type="compositionally biased region" description="Low complexity" evidence="6">
    <location>
        <begin position="158"/>
        <end position="175"/>
    </location>
</feature>
<feature type="compositionally biased region" description="Polar residues" evidence="6">
    <location>
        <begin position="11"/>
        <end position="30"/>
    </location>
</feature>
<dbReference type="SUPFAM" id="SSF143865">
    <property type="entry name" value="CorA soluble domain-like"/>
    <property type="match status" value="1"/>
</dbReference>
<feature type="compositionally biased region" description="Pro residues" evidence="6">
    <location>
        <begin position="1"/>
        <end position="10"/>
    </location>
</feature>
<organism evidence="8 9">
    <name type="scientific">Microdochium bolleyi</name>
    <dbReference type="NCBI Taxonomy" id="196109"/>
    <lineage>
        <taxon>Eukaryota</taxon>
        <taxon>Fungi</taxon>
        <taxon>Dikarya</taxon>
        <taxon>Ascomycota</taxon>
        <taxon>Pezizomycotina</taxon>
        <taxon>Sordariomycetes</taxon>
        <taxon>Xylariomycetidae</taxon>
        <taxon>Xylariales</taxon>
        <taxon>Microdochiaceae</taxon>
        <taxon>Microdochium</taxon>
    </lineage>
</organism>
<feature type="compositionally biased region" description="Acidic residues" evidence="6">
    <location>
        <begin position="400"/>
        <end position="410"/>
    </location>
</feature>
<feature type="compositionally biased region" description="Basic residues" evidence="6">
    <location>
        <begin position="44"/>
        <end position="63"/>
    </location>
</feature>
<evidence type="ECO:0000313" key="9">
    <source>
        <dbReference type="Proteomes" id="UP000070501"/>
    </source>
</evidence>
<comment type="subcellular location">
    <subcellularLocation>
        <location evidence="1">Membrane</location>
        <topology evidence="1">Multi-pass membrane protein</topology>
    </subcellularLocation>
</comment>
<dbReference type="STRING" id="196109.A0A136IM00"/>
<keyword evidence="4 7" id="KW-1133">Transmembrane helix</keyword>
<dbReference type="FunFam" id="1.20.58.340:FF:000008">
    <property type="entry name" value="CorA family metal ion transporter"/>
    <property type="match status" value="1"/>
</dbReference>
<feature type="transmembrane region" description="Helical" evidence="7">
    <location>
        <begin position="807"/>
        <end position="829"/>
    </location>
</feature>
<evidence type="ECO:0000256" key="1">
    <source>
        <dbReference type="ARBA" id="ARBA00004141"/>
    </source>
</evidence>
<dbReference type="FunFam" id="1.20.58.340:FF:000014">
    <property type="entry name" value="CorA family metal ion transporter"/>
    <property type="match status" value="1"/>
</dbReference>
<dbReference type="Gene3D" id="1.20.58.340">
    <property type="entry name" value="Magnesium transport protein CorA, transmembrane region"/>
    <property type="match status" value="2"/>
</dbReference>
<feature type="transmembrane region" description="Helical" evidence="7">
    <location>
        <begin position="776"/>
        <end position="795"/>
    </location>
</feature>
<dbReference type="GO" id="GO:0015095">
    <property type="term" value="F:magnesium ion transmembrane transporter activity"/>
    <property type="evidence" value="ECO:0007669"/>
    <property type="project" value="InterPro"/>
</dbReference>
<dbReference type="GO" id="GO:0010961">
    <property type="term" value="P:intracellular magnesium ion homeostasis"/>
    <property type="evidence" value="ECO:0007669"/>
    <property type="project" value="TreeGrafter"/>
</dbReference>
<feature type="compositionally biased region" description="Polar residues" evidence="6">
    <location>
        <begin position="473"/>
        <end position="489"/>
    </location>
</feature>
<reference evidence="9" key="1">
    <citation type="submission" date="2016-02" db="EMBL/GenBank/DDBJ databases">
        <title>Draft genome sequence of Microdochium bolleyi, a fungal endophyte of beachgrass.</title>
        <authorList>
            <consortium name="DOE Joint Genome Institute"/>
            <person name="David A.S."/>
            <person name="May G."/>
            <person name="Haridas S."/>
            <person name="Lim J."/>
            <person name="Wang M."/>
            <person name="Labutti K."/>
            <person name="Lipzen A."/>
            <person name="Barry K."/>
            <person name="Grigoriev I.V."/>
        </authorList>
    </citation>
    <scope>NUCLEOTIDE SEQUENCE [LARGE SCALE GENOMIC DNA]</scope>
    <source>
        <strain evidence="9">J235TASD1</strain>
    </source>
</reference>
<feature type="compositionally biased region" description="Low complexity" evidence="6">
    <location>
        <begin position="31"/>
        <end position="43"/>
    </location>
</feature>
<keyword evidence="9" id="KW-1185">Reference proteome</keyword>
<gene>
    <name evidence="8" type="ORF">Micbo1qcDRAFT_168986</name>
</gene>
<dbReference type="CDD" id="cd12829">
    <property type="entry name" value="Alr1p-like"/>
    <property type="match status" value="1"/>
</dbReference>
<evidence type="ECO:0000256" key="5">
    <source>
        <dbReference type="ARBA" id="ARBA00023136"/>
    </source>
</evidence>
<dbReference type="EMBL" id="KQ964272">
    <property type="protein sequence ID" value="KXJ85982.1"/>
    <property type="molecule type" value="Genomic_DNA"/>
</dbReference>
<dbReference type="Proteomes" id="UP000070501">
    <property type="component" value="Unassembled WGS sequence"/>
</dbReference>
<feature type="compositionally biased region" description="Polar residues" evidence="6">
    <location>
        <begin position="82"/>
        <end position="98"/>
    </location>
</feature>
<evidence type="ECO:0000256" key="6">
    <source>
        <dbReference type="SAM" id="MobiDB-lite"/>
    </source>
</evidence>
<dbReference type="OrthoDB" id="29879at2759"/>
<evidence type="ECO:0000313" key="8">
    <source>
        <dbReference type="EMBL" id="KXJ85982.1"/>
    </source>
</evidence>
<evidence type="ECO:0000256" key="3">
    <source>
        <dbReference type="ARBA" id="ARBA00022692"/>
    </source>
</evidence>
<dbReference type="PANTHER" id="PTHR21535:SF51">
    <property type="entry name" value="MANGANESE RESISTANCE PROTEIN MNR2"/>
    <property type="match status" value="1"/>
</dbReference>
<protein>
    <recommendedName>
        <fullName evidence="10">Cora-domain-containing protein</fullName>
    </recommendedName>
</protein>
<dbReference type="InParanoid" id="A0A136IM00"/>
<dbReference type="Pfam" id="PF01544">
    <property type="entry name" value="CorA"/>
    <property type="match status" value="1"/>
</dbReference>
<dbReference type="InterPro" id="IPR045861">
    <property type="entry name" value="CorA_cytoplasmic_dom"/>
</dbReference>
<proteinExistence type="inferred from homology"/>
<dbReference type="FunCoup" id="A0A136IM00">
    <property type="interactions" value="76"/>
</dbReference>
<dbReference type="PANTHER" id="PTHR21535">
    <property type="entry name" value="MAGNESIUM AND COBALT TRANSPORT PROTEIN/MITOCHONDRIAL IMPORT INNER MEMBRANE TRANSLOCASE SUBUNIT TIM8"/>
    <property type="match status" value="1"/>
</dbReference>
<evidence type="ECO:0000256" key="4">
    <source>
        <dbReference type="ARBA" id="ARBA00022989"/>
    </source>
</evidence>
<feature type="region of interest" description="Disordered" evidence="6">
    <location>
        <begin position="1"/>
        <end position="217"/>
    </location>
</feature>
<feature type="region of interest" description="Disordered" evidence="6">
    <location>
        <begin position="233"/>
        <end position="252"/>
    </location>
</feature>
<dbReference type="GO" id="GO:0000329">
    <property type="term" value="C:fungal-type vacuole membrane"/>
    <property type="evidence" value="ECO:0007669"/>
    <property type="project" value="TreeGrafter"/>
</dbReference>
<dbReference type="InterPro" id="IPR002523">
    <property type="entry name" value="MgTranspt_CorA/ZnTranspt_ZntB"/>
</dbReference>
<dbReference type="SUPFAM" id="SSF144083">
    <property type="entry name" value="Magnesium transport protein CorA, transmembrane region"/>
    <property type="match status" value="1"/>
</dbReference>